<accession>A0AC60A5N1</accession>
<sequence>MPLRPPVVGSRVTKGVAALDSGEMRAGTLAISTDASKFQIPVLKGRVVWRRPWAGAVQVGLALQLASLGSPNAEAVCVSPSGAECPQATLSTFHARIRAEMTSCSRASLGMKLWSQKRRDSGLSVVCITSPSLQAAWCSVIDTRGWGWFYLFKKKKKKSMRAGGEGGLLTAAPARGLDQRGCGASRAGPADGTQGQQKADAALAAPVSA</sequence>
<reference evidence="1" key="1">
    <citation type="submission" date="2023-05" db="EMBL/GenBank/DDBJ databases">
        <authorList>
            <consortium name="ELIXIR-Norway"/>
        </authorList>
    </citation>
    <scope>NUCLEOTIDE SEQUENCE</scope>
</reference>
<dbReference type="Proteomes" id="UP001162501">
    <property type="component" value="Chromosome 8"/>
</dbReference>
<protein>
    <submittedName>
        <fullName evidence="1">Uncharacterized protein</fullName>
    </submittedName>
</protein>
<name>A0AC60A5N1_RANTA</name>
<organism evidence="1 2">
    <name type="scientific">Rangifer tarandus platyrhynchus</name>
    <name type="common">Svalbard reindeer</name>
    <dbReference type="NCBI Taxonomy" id="3082113"/>
    <lineage>
        <taxon>Eukaryota</taxon>
        <taxon>Metazoa</taxon>
        <taxon>Chordata</taxon>
        <taxon>Craniata</taxon>
        <taxon>Vertebrata</taxon>
        <taxon>Euteleostomi</taxon>
        <taxon>Mammalia</taxon>
        <taxon>Eutheria</taxon>
        <taxon>Laurasiatheria</taxon>
        <taxon>Artiodactyla</taxon>
        <taxon>Ruminantia</taxon>
        <taxon>Pecora</taxon>
        <taxon>Cervidae</taxon>
        <taxon>Odocoileinae</taxon>
        <taxon>Rangifer</taxon>
    </lineage>
</organism>
<proteinExistence type="predicted"/>
<evidence type="ECO:0000313" key="1">
    <source>
        <dbReference type="EMBL" id="CAN0561656.1"/>
    </source>
</evidence>
<reference evidence="1" key="2">
    <citation type="submission" date="2025-03" db="EMBL/GenBank/DDBJ databases">
        <authorList>
            <consortium name="ELIXIR-Norway"/>
            <consortium name="Elixir Norway"/>
        </authorList>
    </citation>
    <scope>NUCLEOTIDE SEQUENCE</scope>
</reference>
<dbReference type="EMBL" id="OX596092">
    <property type="protein sequence ID" value="CAN0561656.1"/>
    <property type="molecule type" value="Genomic_DNA"/>
</dbReference>
<evidence type="ECO:0000313" key="2">
    <source>
        <dbReference type="Proteomes" id="UP001162501"/>
    </source>
</evidence>
<gene>
    <name evidence="1" type="ORF">MRATA1EN22A_LOCUS27223</name>
</gene>